<evidence type="ECO:0000256" key="11">
    <source>
        <dbReference type="ARBA" id="ARBA00022908"/>
    </source>
</evidence>
<feature type="compositionally biased region" description="Pro residues" evidence="16">
    <location>
        <begin position="208"/>
        <end position="221"/>
    </location>
</feature>
<dbReference type="PROSITE" id="PS50878">
    <property type="entry name" value="RT_POL"/>
    <property type="match status" value="1"/>
</dbReference>
<keyword evidence="2" id="KW-0645">Protease</keyword>
<evidence type="ECO:0000256" key="5">
    <source>
        <dbReference type="ARBA" id="ARBA00022722"/>
    </source>
</evidence>
<keyword evidence="5" id="KW-0540">Nuclease</keyword>
<keyword evidence="15" id="KW-0233">DNA recombination</keyword>
<dbReference type="Pfam" id="PF08284">
    <property type="entry name" value="RVP_2"/>
    <property type="match status" value="1"/>
</dbReference>
<feature type="region of interest" description="Disordered" evidence="16">
    <location>
        <begin position="180"/>
        <end position="224"/>
    </location>
</feature>
<evidence type="ECO:0000256" key="13">
    <source>
        <dbReference type="ARBA" id="ARBA00022932"/>
    </source>
</evidence>
<reference evidence="20" key="1">
    <citation type="journal article" date="2005" name="BMC Biol.">
        <title>The sequence of rice chromosomes 11 and 12, rich in disease resistance genes and recent gene duplications.</title>
        <authorList>
            <consortium name="The rice chromosomes 11 and 12 sequencing consortia"/>
        </authorList>
    </citation>
    <scope>NUCLEOTIDE SEQUENCE [LARGE SCALE GENOMIC DNA]</scope>
</reference>
<dbReference type="Gene3D" id="3.30.70.270">
    <property type="match status" value="2"/>
</dbReference>
<evidence type="ECO:0000256" key="16">
    <source>
        <dbReference type="SAM" id="MobiDB-lite"/>
    </source>
</evidence>
<dbReference type="InterPro" id="IPR043128">
    <property type="entry name" value="Rev_trsase/Diguanyl_cyclase"/>
</dbReference>
<keyword evidence="3" id="KW-0808">Transferase</keyword>
<dbReference type="CDD" id="cd01647">
    <property type="entry name" value="RT_LTR"/>
    <property type="match status" value="1"/>
</dbReference>
<evidence type="ECO:0000256" key="14">
    <source>
        <dbReference type="ARBA" id="ARBA00023125"/>
    </source>
</evidence>
<evidence type="ECO:0000256" key="10">
    <source>
        <dbReference type="ARBA" id="ARBA00022842"/>
    </source>
</evidence>
<dbReference type="FunFam" id="3.10.10.10:FF:000007">
    <property type="entry name" value="Retrovirus-related Pol polyprotein from transposon 17.6-like Protein"/>
    <property type="match status" value="1"/>
</dbReference>
<reference evidence="20" key="3">
    <citation type="submission" date="2006-01" db="EMBL/GenBank/DDBJ databases">
        <authorList>
            <person name="Buell R."/>
        </authorList>
    </citation>
    <scope>NUCLEOTIDE SEQUENCE</scope>
</reference>
<evidence type="ECO:0000256" key="8">
    <source>
        <dbReference type="ARBA" id="ARBA00022759"/>
    </source>
</evidence>
<accession>Q2QSP0</accession>
<dbReference type="InterPro" id="IPR041373">
    <property type="entry name" value="RT_RNaseH"/>
</dbReference>
<protein>
    <recommendedName>
        <fullName evidence="1">RNA-directed DNA polymerase</fullName>
        <ecNumber evidence="1">2.7.7.49</ecNumber>
    </recommendedName>
</protein>
<dbReference type="PANTHER" id="PTHR37984:SF5">
    <property type="entry name" value="PROTEIN NYNRIN-LIKE"/>
    <property type="match status" value="1"/>
</dbReference>
<evidence type="ECO:0000256" key="4">
    <source>
        <dbReference type="ARBA" id="ARBA00022695"/>
    </source>
</evidence>
<evidence type="ECO:0000256" key="17">
    <source>
        <dbReference type="SAM" id="SignalP"/>
    </source>
</evidence>
<keyword evidence="13" id="KW-0239">DNA-directed DNA polymerase</keyword>
<organism evidence="20">
    <name type="scientific">Oryza sativa subsp. japonica</name>
    <name type="common">Rice</name>
    <dbReference type="NCBI Taxonomy" id="39947"/>
    <lineage>
        <taxon>Eukaryota</taxon>
        <taxon>Viridiplantae</taxon>
        <taxon>Streptophyta</taxon>
        <taxon>Embryophyta</taxon>
        <taxon>Tracheophyta</taxon>
        <taxon>Spermatophyta</taxon>
        <taxon>Magnoliopsida</taxon>
        <taxon>Liliopsida</taxon>
        <taxon>Poales</taxon>
        <taxon>Poaceae</taxon>
        <taxon>BOP clade</taxon>
        <taxon>Oryzoideae</taxon>
        <taxon>Oryzeae</taxon>
        <taxon>Oryzinae</taxon>
        <taxon>Oryza</taxon>
        <taxon>Oryza sativa</taxon>
    </lineage>
</organism>
<dbReference type="Pfam" id="PF24626">
    <property type="entry name" value="SH3_Tf2-1"/>
    <property type="match status" value="1"/>
</dbReference>
<dbReference type="InterPro" id="IPR036397">
    <property type="entry name" value="RNaseH_sf"/>
</dbReference>
<keyword evidence="17" id="KW-0732">Signal</keyword>
<dbReference type="InterPro" id="IPR021109">
    <property type="entry name" value="Peptidase_aspartic_dom_sf"/>
</dbReference>
<dbReference type="GO" id="GO:0003677">
    <property type="term" value="F:DNA binding"/>
    <property type="evidence" value="ECO:0007669"/>
    <property type="project" value="UniProtKB-KW"/>
</dbReference>
<dbReference type="PANTHER" id="PTHR37984">
    <property type="entry name" value="PROTEIN CBG26694"/>
    <property type="match status" value="1"/>
</dbReference>
<gene>
    <name evidence="20" type="ordered locus">LOC_Os12g23440</name>
</gene>
<dbReference type="PROSITE" id="PS50994">
    <property type="entry name" value="INTEGRASE"/>
    <property type="match status" value="1"/>
</dbReference>
<evidence type="ECO:0000256" key="7">
    <source>
        <dbReference type="ARBA" id="ARBA00022750"/>
    </source>
</evidence>
<dbReference type="Pfam" id="PF00078">
    <property type="entry name" value="RVT_1"/>
    <property type="match status" value="1"/>
</dbReference>
<dbReference type="GO" id="GO:0015074">
    <property type="term" value="P:DNA integration"/>
    <property type="evidence" value="ECO:0007669"/>
    <property type="project" value="UniProtKB-KW"/>
</dbReference>
<dbReference type="FunFam" id="3.10.20.370:FF:000001">
    <property type="entry name" value="Retrovirus-related Pol polyprotein from transposon 17.6-like protein"/>
    <property type="match status" value="1"/>
</dbReference>
<keyword evidence="10" id="KW-0460">Magnesium</keyword>
<dbReference type="GO" id="GO:0004519">
    <property type="term" value="F:endonuclease activity"/>
    <property type="evidence" value="ECO:0007669"/>
    <property type="project" value="UniProtKB-KW"/>
</dbReference>
<dbReference type="InterPro" id="IPR001584">
    <property type="entry name" value="Integrase_cat-core"/>
</dbReference>
<dbReference type="EMBL" id="DP000011">
    <property type="protein sequence ID" value="ABA97909.2"/>
    <property type="molecule type" value="Genomic_DNA"/>
</dbReference>
<dbReference type="Gene3D" id="3.10.10.10">
    <property type="entry name" value="HIV Type 1 Reverse Transcriptase, subunit A, domain 1"/>
    <property type="match status" value="1"/>
</dbReference>
<dbReference type="Pfam" id="PF17921">
    <property type="entry name" value="Integrase_H2C2"/>
    <property type="match status" value="1"/>
</dbReference>
<dbReference type="CDD" id="cd00303">
    <property type="entry name" value="retropepsin_like"/>
    <property type="match status" value="1"/>
</dbReference>
<evidence type="ECO:0000256" key="1">
    <source>
        <dbReference type="ARBA" id="ARBA00012493"/>
    </source>
</evidence>
<dbReference type="Gene3D" id="1.10.340.70">
    <property type="match status" value="1"/>
</dbReference>
<feature type="chain" id="PRO_5004214130" description="RNA-directed DNA polymerase" evidence="17">
    <location>
        <begin position="19"/>
        <end position="1613"/>
    </location>
</feature>
<feature type="signal peptide" evidence="17">
    <location>
        <begin position="1"/>
        <end position="18"/>
    </location>
</feature>
<dbReference type="SUPFAM" id="SSF50630">
    <property type="entry name" value="Acid proteases"/>
    <property type="match status" value="1"/>
</dbReference>
<reference evidence="20" key="2">
    <citation type="submission" date="2005-04" db="EMBL/GenBank/DDBJ databases">
        <authorList>
            <person name="Buell C.R."/>
            <person name="Wing R.A."/>
            <person name="McCombie W.A."/>
            <person name="Ouyang S."/>
        </authorList>
    </citation>
    <scope>NUCLEOTIDE SEQUENCE</scope>
</reference>
<dbReference type="InterPro" id="IPR000477">
    <property type="entry name" value="RT_dom"/>
</dbReference>
<feature type="compositionally biased region" description="Low complexity" evidence="16">
    <location>
        <begin position="490"/>
        <end position="502"/>
    </location>
</feature>
<dbReference type="GO" id="GO:0006508">
    <property type="term" value="P:proteolysis"/>
    <property type="evidence" value="ECO:0007669"/>
    <property type="project" value="UniProtKB-KW"/>
</dbReference>
<evidence type="ECO:0000259" key="18">
    <source>
        <dbReference type="PROSITE" id="PS50878"/>
    </source>
</evidence>
<keyword evidence="12" id="KW-0695">RNA-directed DNA polymerase</keyword>
<dbReference type="InterPro" id="IPR050951">
    <property type="entry name" value="Retrovirus_Pol_polyprotein"/>
</dbReference>
<keyword evidence="11" id="KW-0229">DNA integration</keyword>
<evidence type="ECO:0000256" key="3">
    <source>
        <dbReference type="ARBA" id="ARBA00022679"/>
    </source>
</evidence>
<evidence type="ECO:0000256" key="2">
    <source>
        <dbReference type="ARBA" id="ARBA00022670"/>
    </source>
</evidence>
<dbReference type="InterPro" id="IPR005162">
    <property type="entry name" value="Retrotrans_gag_dom"/>
</dbReference>
<dbReference type="Gene3D" id="2.40.70.10">
    <property type="entry name" value="Acid Proteases"/>
    <property type="match status" value="1"/>
</dbReference>
<dbReference type="Pfam" id="PF17917">
    <property type="entry name" value="RT_RNaseH"/>
    <property type="match status" value="1"/>
</dbReference>
<keyword evidence="7" id="KW-0064">Aspartyl protease</keyword>
<dbReference type="EC" id="2.7.7.49" evidence="1"/>
<proteinExistence type="predicted"/>
<name>Q2QSP0_ORYSJ</name>
<dbReference type="GO" id="GO:0006310">
    <property type="term" value="P:DNA recombination"/>
    <property type="evidence" value="ECO:0007669"/>
    <property type="project" value="UniProtKB-KW"/>
</dbReference>
<evidence type="ECO:0000256" key="12">
    <source>
        <dbReference type="ARBA" id="ARBA00022918"/>
    </source>
</evidence>
<evidence type="ECO:0000256" key="15">
    <source>
        <dbReference type="ARBA" id="ARBA00023172"/>
    </source>
</evidence>
<dbReference type="InterPro" id="IPR041588">
    <property type="entry name" value="Integrase_H2C2"/>
</dbReference>
<keyword evidence="8" id="KW-0255">Endonuclease</keyword>
<evidence type="ECO:0000259" key="19">
    <source>
        <dbReference type="PROSITE" id="PS50994"/>
    </source>
</evidence>
<dbReference type="SUPFAM" id="SSF53098">
    <property type="entry name" value="Ribonuclease H-like"/>
    <property type="match status" value="1"/>
</dbReference>
<keyword evidence="4" id="KW-0548">Nucleotidyltransferase</keyword>
<dbReference type="GO" id="GO:0003887">
    <property type="term" value="F:DNA-directed DNA polymerase activity"/>
    <property type="evidence" value="ECO:0007669"/>
    <property type="project" value="UniProtKB-KW"/>
</dbReference>
<dbReference type="CDD" id="cd09274">
    <property type="entry name" value="RNase_HI_RT_Ty3"/>
    <property type="match status" value="1"/>
</dbReference>
<keyword evidence="14" id="KW-0238">DNA-binding</keyword>
<dbReference type="Gene3D" id="3.30.420.10">
    <property type="entry name" value="Ribonuclease H-like superfamily/Ribonuclease H"/>
    <property type="match status" value="1"/>
</dbReference>
<dbReference type="PROSITE" id="PS51257">
    <property type="entry name" value="PROKAR_LIPOPROTEIN"/>
    <property type="match status" value="1"/>
</dbReference>
<keyword evidence="9" id="KW-0378">Hydrolase</keyword>
<evidence type="ECO:0000256" key="9">
    <source>
        <dbReference type="ARBA" id="ARBA00022801"/>
    </source>
</evidence>
<evidence type="ECO:0000313" key="20">
    <source>
        <dbReference type="EMBL" id="ABA97909.2"/>
    </source>
</evidence>
<dbReference type="FunFam" id="3.30.70.270:FF:000020">
    <property type="entry name" value="Transposon Tf2-6 polyprotein-like Protein"/>
    <property type="match status" value="1"/>
</dbReference>
<feature type="domain" description="Reverse transcriptase" evidence="18">
    <location>
        <begin position="721"/>
        <end position="900"/>
    </location>
</feature>
<feature type="compositionally biased region" description="Polar residues" evidence="16">
    <location>
        <begin position="182"/>
        <end position="207"/>
    </location>
</feature>
<dbReference type="GO" id="GO:0004190">
    <property type="term" value="F:aspartic-type endopeptidase activity"/>
    <property type="evidence" value="ECO:0007669"/>
    <property type="project" value="UniProtKB-KW"/>
</dbReference>
<dbReference type="SUPFAM" id="SSF56672">
    <property type="entry name" value="DNA/RNA polymerases"/>
    <property type="match status" value="1"/>
</dbReference>
<dbReference type="GO" id="GO:0046872">
    <property type="term" value="F:metal ion binding"/>
    <property type="evidence" value="ECO:0007669"/>
    <property type="project" value="UniProtKB-KW"/>
</dbReference>
<dbReference type="InterPro" id="IPR012337">
    <property type="entry name" value="RNaseH-like_sf"/>
</dbReference>
<dbReference type="InterPro" id="IPR056924">
    <property type="entry name" value="SH3_Tf2-1"/>
</dbReference>
<dbReference type="Pfam" id="PF03732">
    <property type="entry name" value="Retrotrans_gag"/>
    <property type="match status" value="1"/>
</dbReference>
<sequence length="1613" mass="183229">MTWHRAGVLLLGAQSCLLVPGVPAVGGVGSVLFSMARMGWKLCHVFRPYTVVMAGSINRRGLDLTGFVLKLRSMCAVLGYPHGVDYQGKTSLAVTAGGDSFSAACQNAALLAIGTLHQRYPDELQHLPYRYHPRRGGARDYATFRDASSEDDATIMHLARMLKKDLDAVEAQRCQVKISQGEMVTTRRSANTGDGNQPEGSNHNNHGSPPPPPPPPPPLPPDTNAILTQILAQQANMMAAFLHHIQNPPQHNAPPLPPQHSKLAEFLRICPPTFSSSNNPVDALDWLHAVGKKLDTVKCNDEEKVIFAAHQLQGPTSLWWDHFQATQSEGQHITWARFTAAFRRTHVPAGVMALKKREFQELKQGNRSVMEYLHEFNNLARYAPEDVREDEKKQEKFLAGMDPELSVRLVSRDYPDFQRLVDKSIRLEAKHKELESHKRRLANFRNQQGANQRPCSLDKATETFKVSSVCASTAFEPGHFADKCPKPRRQQGQAPPRPNNGGKDVIRGRVNHVTAENMLTTPDVIVGTFLIHSIPATILFDSGASHSFIYVPFVGRNRLGVERLRNPLLITTPGGVMTAKYYSPAVPIEIQGIPFPSDLILLDTKNLDVILGINWLAQFQGVVDCARRTVTLYRGPEQPVVFFAPPTSVGSSELHQIGLSEIPIVREFGDVFPEELPGMPPKREIEFRIDLAPGTTPLYKRPYRMAANELAEVKKQLEELKEKGYIRPSTSPWGAPVIFVEKKDKTKRMCVDYRALNEVTIKNKYPLPRIDDLFDQLKGATVFSKIDLRSGYHQLRIREEDIPKTAFTTRYGLYEFTVMSFGLTNAPAFFMNLMNKVFMEYLDKFVVVFIDDILVYSQLEEDHQQHLRLVLGKLREHQLYAKLSKCEFWLSKVKFLGHVISAKGVAVDPETVTAVTDWKQPKTVTQIRSVLGLAGYYRRFIENFSKIARPMAQLLKKEEKFVWSPQCEKAFQTLKEKLVSSPVLILPDTRKDFMVYCDASRQGLGCVLMQEGHVVAYASRQLRPHEGNYPTHDLELAAVVHALKIWRHYLIGNRCEIYTDHKSLKYIFTQSDLNLRQRRWLELIKDYDVGIHYHPGKANVVANALSRKSHCNTLGVRGIPPELNQQMEALNLSIVSRGFLATLEAKPTLLDQIREAQKNDPDVRGLLKNMKQGKAAGFTEDEHGTLWNGNRVCVPDDRELKQLILQEAHESPYSIHPGSTKMYLDLKEKYWWVSMKREIAEFVALCDVCQRVKAEYQRPAGLLQPLQVPEWKWGEIGMDFITGLPKTQGGYDSIWVVVDRLTKVARFIPVKTTYGGNKLAELYFARIVSLHGVPKKIVSDRGSQFTSHFWKKLQEELGTRLNFSTAYHPQTDGQTERLNQILEDMLRACVLDFGKTGDKSLPYAEFSYNNSYQASIQMAPYEALYGRKCRTPLLWDQVGESQVFGTDILREAKAKVRTIRDNLKVAQSWQKSYADNRRRNLEFAVDDFVYLRVTPLRGVHRFQTKGKLAPRFVGPFRIIARRGEVAYQLELPASLGNVHDVFHVSQLKKCLRVPSEQADSEQIEVREDLTYVERPVKILDTMERRIRNRVIRFCKVQWSNYAEEEATTLRKTR</sequence>
<dbReference type="InterPro" id="IPR043502">
    <property type="entry name" value="DNA/RNA_pol_sf"/>
</dbReference>
<feature type="region of interest" description="Disordered" evidence="16">
    <location>
        <begin position="480"/>
        <end position="505"/>
    </location>
</feature>
<evidence type="ECO:0000256" key="6">
    <source>
        <dbReference type="ARBA" id="ARBA00022723"/>
    </source>
</evidence>
<keyword evidence="6" id="KW-0479">Metal-binding</keyword>
<feature type="domain" description="Integrase catalytic" evidence="19">
    <location>
        <begin position="1265"/>
        <end position="1428"/>
    </location>
</feature>
<dbReference type="GO" id="GO:0003964">
    <property type="term" value="F:RNA-directed DNA polymerase activity"/>
    <property type="evidence" value="ECO:0007669"/>
    <property type="project" value="UniProtKB-KW"/>
</dbReference>